<keyword evidence="3" id="KW-1185">Reference proteome</keyword>
<evidence type="ECO:0000313" key="3">
    <source>
        <dbReference type="Proteomes" id="UP000245634"/>
    </source>
</evidence>
<accession>A0A316DEF3</accession>
<gene>
    <name evidence="2" type="ORF">C7459_101199</name>
</gene>
<dbReference type="Proteomes" id="UP000245634">
    <property type="component" value="Unassembled WGS sequence"/>
</dbReference>
<proteinExistence type="predicted"/>
<comment type="caution">
    <text evidence="2">The sequence shown here is derived from an EMBL/GenBank/DDBJ whole genome shotgun (WGS) entry which is preliminary data.</text>
</comment>
<evidence type="ECO:0000313" key="2">
    <source>
        <dbReference type="EMBL" id="PWK16335.1"/>
    </source>
</evidence>
<sequence>MWKNVMMKQILLITDGCSNRGSNPIEAAKFARRLGITVNVVGILDGGDLNSAGRQEVQAIAEAGGGISRIVQAKQLAMTMQMVTKHTVQMTIQQVVNKELRQLMGTDADGLPPEKRSDVAEMVERLGDEAQLQLVLVIDTSASMHDKLPTVREAIRDLKIGLDVRHGQHQVAILTFPGQSGEEVSVITDFTHNANLIDLMNGLRANGGTPTGPAIEKATRMLSQELIERPAKRKDDGDGDMAAYVV</sequence>
<dbReference type="RefSeq" id="WP_109685343.1">
    <property type="nucleotide sequence ID" value="NZ_QGGL01000001.1"/>
</dbReference>
<feature type="domain" description="VWFA" evidence="1">
    <location>
        <begin position="133"/>
        <end position="246"/>
    </location>
</feature>
<dbReference type="EMBL" id="QGGL01000001">
    <property type="protein sequence ID" value="PWK16335.1"/>
    <property type="molecule type" value="Genomic_DNA"/>
</dbReference>
<dbReference type="Gene3D" id="3.40.50.410">
    <property type="entry name" value="von Willebrand factor, type A domain"/>
    <property type="match status" value="1"/>
</dbReference>
<dbReference type="InterPro" id="IPR002035">
    <property type="entry name" value="VWF_A"/>
</dbReference>
<dbReference type="CDD" id="cd00198">
    <property type="entry name" value="vWFA"/>
    <property type="match status" value="1"/>
</dbReference>
<dbReference type="InterPro" id="IPR036465">
    <property type="entry name" value="vWFA_dom_sf"/>
</dbReference>
<evidence type="ECO:0000259" key="1">
    <source>
        <dbReference type="PROSITE" id="PS50234"/>
    </source>
</evidence>
<name>A0A316DEF3_9BACL</name>
<dbReference type="OrthoDB" id="2960279at2"/>
<feature type="domain" description="VWFA" evidence="1">
    <location>
        <begin position="1"/>
        <end position="95"/>
    </location>
</feature>
<dbReference type="PROSITE" id="PS50234">
    <property type="entry name" value="VWFA"/>
    <property type="match status" value="2"/>
</dbReference>
<dbReference type="SUPFAM" id="SSF53300">
    <property type="entry name" value="vWA-like"/>
    <property type="match status" value="2"/>
</dbReference>
<dbReference type="AlphaFoldDB" id="A0A316DEF3"/>
<reference evidence="2 3" key="1">
    <citation type="submission" date="2018-05" db="EMBL/GenBank/DDBJ databases">
        <title>Genomic Encyclopedia of Type Strains, Phase IV (KMG-IV): sequencing the most valuable type-strain genomes for metagenomic binning, comparative biology and taxonomic classification.</title>
        <authorList>
            <person name="Goeker M."/>
        </authorList>
    </citation>
    <scope>NUCLEOTIDE SEQUENCE [LARGE SCALE GENOMIC DNA]</scope>
    <source>
        <strain evidence="2 3">DSM 18773</strain>
    </source>
</reference>
<organism evidence="2 3">
    <name type="scientific">Tumebacillus permanentifrigoris</name>
    <dbReference type="NCBI Taxonomy" id="378543"/>
    <lineage>
        <taxon>Bacteria</taxon>
        <taxon>Bacillati</taxon>
        <taxon>Bacillota</taxon>
        <taxon>Bacilli</taxon>
        <taxon>Bacillales</taxon>
        <taxon>Alicyclobacillaceae</taxon>
        <taxon>Tumebacillus</taxon>
    </lineage>
</organism>
<protein>
    <submittedName>
        <fullName evidence="2">Ca-activated chloride channel family protein</fullName>
    </submittedName>
</protein>
<dbReference type="Pfam" id="PF00092">
    <property type="entry name" value="VWA"/>
    <property type="match status" value="1"/>
</dbReference>